<feature type="region of interest" description="Disordered" evidence="1">
    <location>
        <begin position="1"/>
        <end position="21"/>
    </location>
</feature>
<dbReference type="InterPro" id="IPR044809">
    <property type="entry name" value="AUF1-like"/>
</dbReference>
<sequence length="394" mass="44455">MSCSTLASSYTPLSLPPPQPNDDRFDLLPDEIVHLILNKVHDAQTLIRCLSLSKRFASLIPFIDTVSLSMLPPPLPLPLPLPPPPPHPPFNNMVDQDEYDNNAPPLITFRGRLVIFLRSLFKGIFINLRNTFLPCRNSVSISISDPIPNPDLLSNCPSHRLRIFTNLTRLRFHLHFNSYMVADAALLKWKASYDRRLKSIVILAAIECHRDSSAAVVSHPAEPESGTEGMPDVVLATRMRWTITSVIGAQRRHFALKKMLRNFPTTLKSVVMTDQRRQGRLVMNDGEIRELRESLNREGVPQRTEIMEMVPKMKMKMWYVPEMILPESGFVLKGATLIVGGQPYGVPLSLPVEEDGSDGGYDCTAEEKAVLREAEREIVKKEGEGCYVMDMRTF</sequence>
<protein>
    <recommendedName>
        <fullName evidence="4">F-box domain-containing protein</fullName>
    </recommendedName>
</protein>
<dbReference type="EMBL" id="JAYWIO010000003">
    <property type="protein sequence ID" value="KAK7276697.1"/>
    <property type="molecule type" value="Genomic_DNA"/>
</dbReference>
<comment type="caution">
    <text evidence="2">The sequence shown here is derived from an EMBL/GenBank/DDBJ whole genome shotgun (WGS) entry which is preliminary data.</text>
</comment>
<dbReference type="PANTHER" id="PTHR31215">
    <property type="entry name" value="OS05G0510400 PROTEIN-RELATED"/>
    <property type="match status" value="1"/>
</dbReference>
<name>A0AAN9IEX3_CROPI</name>
<dbReference type="SUPFAM" id="SSF81383">
    <property type="entry name" value="F-box domain"/>
    <property type="match status" value="1"/>
</dbReference>
<feature type="compositionally biased region" description="Polar residues" evidence="1">
    <location>
        <begin position="1"/>
        <end position="12"/>
    </location>
</feature>
<keyword evidence="3" id="KW-1185">Reference proteome</keyword>
<evidence type="ECO:0000313" key="3">
    <source>
        <dbReference type="Proteomes" id="UP001372338"/>
    </source>
</evidence>
<dbReference type="Proteomes" id="UP001372338">
    <property type="component" value="Unassembled WGS sequence"/>
</dbReference>
<reference evidence="2 3" key="1">
    <citation type="submission" date="2024-01" db="EMBL/GenBank/DDBJ databases">
        <title>The genomes of 5 underutilized Papilionoideae crops provide insights into root nodulation and disease resistanc.</title>
        <authorList>
            <person name="Yuan L."/>
        </authorList>
    </citation>
    <scope>NUCLEOTIDE SEQUENCE [LARGE SCALE GENOMIC DNA]</scope>
    <source>
        <strain evidence="2">ZHUSHIDOU_FW_LH</strain>
        <tissue evidence="2">Leaf</tissue>
    </source>
</reference>
<accession>A0AAN9IEX3</accession>
<organism evidence="2 3">
    <name type="scientific">Crotalaria pallida</name>
    <name type="common">Smooth rattlebox</name>
    <name type="synonym">Crotalaria striata</name>
    <dbReference type="NCBI Taxonomy" id="3830"/>
    <lineage>
        <taxon>Eukaryota</taxon>
        <taxon>Viridiplantae</taxon>
        <taxon>Streptophyta</taxon>
        <taxon>Embryophyta</taxon>
        <taxon>Tracheophyta</taxon>
        <taxon>Spermatophyta</taxon>
        <taxon>Magnoliopsida</taxon>
        <taxon>eudicotyledons</taxon>
        <taxon>Gunneridae</taxon>
        <taxon>Pentapetalae</taxon>
        <taxon>rosids</taxon>
        <taxon>fabids</taxon>
        <taxon>Fabales</taxon>
        <taxon>Fabaceae</taxon>
        <taxon>Papilionoideae</taxon>
        <taxon>50 kb inversion clade</taxon>
        <taxon>genistoids sensu lato</taxon>
        <taxon>core genistoids</taxon>
        <taxon>Crotalarieae</taxon>
        <taxon>Crotalaria</taxon>
    </lineage>
</organism>
<proteinExistence type="predicted"/>
<evidence type="ECO:0000313" key="2">
    <source>
        <dbReference type="EMBL" id="KAK7276697.1"/>
    </source>
</evidence>
<gene>
    <name evidence="2" type="ORF">RIF29_17841</name>
</gene>
<evidence type="ECO:0008006" key="4">
    <source>
        <dbReference type="Google" id="ProtNLM"/>
    </source>
</evidence>
<evidence type="ECO:0000256" key="1">
    <source>
        <dbReference type="SAM" id="MobiDB-lite"/>
    </source>
</evidence>
<dbReference type="AlphaFoldDB" id="A0AAN9IEX3"/>
<dbReference type="InterPro" id="IPR036047">
    <property type="entry name" value="F-box-like_dom_sf"/>
</dbReference>